<keyword evidence="2" id="KW-1185">Reference proteome</keyword>
<sequence>MTQRKISEHIFLFPFAWSVPTHRKANNFKPQQNLKSDIFWTIDGWKRQDFNIDNYKEYNEFVYFYKPVRNVLYEKIKDAEITKVYINSLVGPNSYCEVQINDKIYKLNIFKIGLRVFKSGIGILSIYLDNYTYLDLEDVKNINLLSECVYPLELPIKYHPTKITFYLENNTIYEDRTLTDYKVNAGKISPFIMKLLGKNFVQEKKLWGIYIEPLIGSKMVTLCLFNDDEYLKKVKLNNSILNKETIKEIYTSSDTDRFYYVTAFSLFCVSTINVDSKVYDQMMHLLLIQKTTLLNFSNQIASISLLPETELVIAIQDLYKIYIQFINQMYFNEVTEDARGRWLYSKISTLLNIQQEIQQLDFEMKEVHEYAELINREQSKIKVELFAFIGVALVVPTFVTGFFGMNIMSEELVTWWQHDNTKLWLNTYALFPILLISCIYTWRIQKIWARIIIQSILIISAIISLFIIFNYGCGSP</sequence>
<dbReference type="Proteomes" id="UP000188605">
    <property type="component" value="Unassembled WGS sequence"/>
</dbReference>
<evidence type="ECO:0000313" key="2">
    <source>
        <dbReference type="Proteomes" id="UP000188605"/>
    </source>
</evidence>
<comment type="caution">
    <text evidence="1">The sequence shown here is derived from an EMBL/GenBank/DDBJ whole genome shotgun (WGS) entry which is preliminary data.</text>
</comment>
<protein>
    <submittedName>
        <fullName evidence="1">Uncharacterized protein</fullName>
    </submittedName>
</protein>
<name>A0ACC8XGS9_9FIRM</name>
<dbReference type="EMBL" id="LJDB01000009">
    <property type="protein sequence ID" value="ONI42639.1"/>
    <property type="molecule type" value="Genomic_DNA"/>
</dbReference>
<organism evidence="1 2">
    <name type="scientific">Candidatus Epulonipiscium fishelsonii</name>
    <dbReference type="NCBI Taxonomy" id="77094"/>
    <lineage>
        <taxon>Bacteria</taxon>
        <taxon>Bacillati</taxon>
        <taxon>Bacillota</taxon>
        <taxon>Clostridia</taxon>
        <taxon>Lachnospirales</taxon>
        <taxon>Lachnospiraceae</taxon>
        <taxon>Candidatus Epulonipiscium</taxon>
    </lineage>
</organism>
<proteinExistence type="predicted"/>
<evidence type="ECO:0000313" key="1">
    <source>
        <dbReference type="EMBL" id="ONI42639.1"/>
    </source>
</evidence>
<gene>
    <name evidence="1" type="ORF">AN396_13735</name>
</gene>
<reference evidence="1" key="1">
    <citation type="submission" date="2016-08" db="EMBL/GenBank/DDBJ databases">
        <authorList>
            <person name="Ngugi D.K."/>
            <person name="Miyake S."/>
            <person name="Stingl U."/>
        </authorList>
    </citation>
    <scope>NUCLEOTIDE SEQUENCE</scope>
    <source>
        <strain evidence="1">SCG-B11WGA-EpuloA1</strain>
    </source>
</reference>
<accession>A0ACC8XGS9</accession>